<protein>
    <recommendedName>
        <fullName evidence="4">Thioredoxin domain-containing protein</fullName>
    </recommendedName>
</protein>
<dbReference type="RefSeq" id="WP_114344553.1">
    <property type="nucleotide sequence ID" value="NZ_QFWQ01000008.1"/>
</dbReference>
<evidence type="ECO:0000313" key="2">
    <source>
        <dbReference type="EMBL" id="RCS29055.1"/>
    </source>
</evidence>
<proteinExistence type="predicted"/>
<evidence type="ECO:0008006" key="4">
    <source>
        <dbReference type="Google" id="ProtNLM"/>
    </source>
</evidence>
<dbReference type="InterPro" id="IPR036249">
    <property type="entry name" value="Thioredoxin-like_sf"/>
</dbReference>
<sequence>MRRLLLALVLWLPALACAGTLQPLAAADVPALLRPPAHGTRILALWSLDCAYCEPNLEALAALQRANPQGIELVTVTTDSIALRTAIEARLHSMKMDGWPARAYAEASPERINFLLDPNWGGETPRVLVIHADGSHLGISGALTPAQLKQLVDEASR</sequence>
<dbReference type="Gene3D" id="3.40.30.10">
    <property type="entry name" value="Glutaredoxin"/>
    <property type="match status" value="1"/>
</dbReference>
<keyword evidence="1" id="KW-0732">Signal</keyword>
<dbReference type="EMBL" id="QFWQ01000008">
    <property type="protein sequence ID" value="RCS29055.1"/>
    <property type="molecule type" value="Genomic_DNA"/>
</dbReference>
<dbReference type="SUPFAM" id="SSF52833">
    <property type="entry name" value="Thioredoxin-like"/>
    <property type="match status" value="1"/>
</dbReference>
<feature type="signal peptide" evidence="1">
    <location>
        <begin position="1"/>
        <end position="18"/>
    </location>
</feature>
<accession>A0A368KDF5</accession>
<dbReference type="AlphaFoldDB" id="A0A368KDF5"/>
<gene>
    <name evidence="2" type="ORF">DEO45_13395</name>
</gene>
<evidence type="ECO:0000313" key="3">
    <source>
        <dbReference type="Proteomes" id="UP000252387"/>
    </source>
</evidence>
<organism evidence="2 3">
    <name type="scientific">Rhodanobacter denitrificans</name>
    <dbReference type="NCBI Taxonomy" id="666685"/>
    <lineage>
        <taxon>Bacteria</taxon>
        <taxon>Pseudomonadati</taxon>
        <taxon>Pseudomonadota</taxon>
        <taxon>Gammaproteobacteria</taxon>
        <taxon>Lysobacterales</taxon>
        <taxon>Rhodanobacteraceae</taxon>
        <taxon>Rhodanobacter</taxon>
    </lineage>
</organism>
<dbReference type="OrthoDB" id="5956088at2"/>
<comment type="caution">
    <text evidence="2">The sequence shown here is derived from an EMBL/GenBank/DDBJ whole genome shotgun (WGS) entry which is preliminary data.</text>
</comment>
<reference evidence="2 3" key="1">
    <citation type="submission" date="2018-05" db="EMBL/GenBank/DDBJ databases">
        <title>Draft genome sequence of Rhodanobacter denitrificans Yn1 isolated from gold copper mine.</title>
        <authorList>
            <person name="Yang N."/>
            <person name="Mazhar H.S."/>
            <person name="Rensing C."/>
        </authorList>
    </citation>
    <scope>NUCLEOTIDE SEQUENCE [LARGE SCALE GENOMIC DNA]</scope>
    <source>
        <strain evidence="2 3">Yn1</strain>
    </source>
</reference>
<name>A0A368KDF5_9GAMM</name>
<evidence type="ECO:0000256" key="1">
    <source>
        <dbReference type="SAM" id="SignalP"/>
    </source>
</evidence>
<feature type="chain" id="PRO_5017082935" description="Thioredoxin domain-containing protein" evidence="1">
    <location>
        <begin position="19"/>
        <end position="157"/>
    </location>
</feature>
<dbReference type="Proteomes" id="UP000252387">
    <property type="component" value="Unassembled WGS sequence"/>
</dbReference>
<keyword evidence="3" id="KW-1185">Reference proteome</keyword>